<proteinExistence type="predicted"/>
<dbReference type="Proteomes" id="UP001173597">
    <property type="component" value="Unassembled WGS sequence"/>
</dbReference>
<sequence>MRFFIGDDGYPSIDANSDYRILADFIMDDIQRSFYGVNEFIEACKLVRSGAQTFWEGTGNSHTITIKPNGVEVFNEYTEEFMTVSSIDEFEGCLEQWKSLFFNMGDFSNETK</sequence>
<evidence type="ECO:0000313" key="3">
    <source>
        <dbReference type="Proteomes" id="UP001173597"/>
    </source>
</evidence>
<protein>
    <recommendedName>
        <fullName evidence="5">Cytoplasmic protein</fullName>
    </recommendedName>
</protein>
<evidence type="ECO:0008006" key="5">
    <source>
        <dbReference type="Google" id="ProtNLM"/>
    </source>
</evidence>
<dbReference type="AlphaFoldDB" id="A0AAW6WZH0"/>
<evidence type="ECO:0000313" key="2">
    <source>
        <dbReference type="EMBL" id="MDK5171238.1"/>
    </source>
</evidence>
<accession>A0AAW6WZH0</accession>
<evidence type="ECO:0000313" key="4">
    <source>
        <dbReference type="Proteomes" id="UP001174748"/>
    </source>
</evidence>
<organism evidence="1 3">
    <name type="scientific">Serratia nevei</name>
    <dbReference type="NCBI Taxonomy" id="2703794"/>
    <lineage>
        <taxon>Bacteria</taxon>
        <taxon>Pseudomonadati</taxon>
        <taxon>Pseudomonadota</taxon>
        <taxon>Gammaproteobacteria</taxon>
        <taxon>Enterobacterales</taxon>
        <taxon>Yersiniaceae</taxon>
        <taxon>Serratia</taxon>
    </lineage>
</organism>
<dbReference type="EMBL" id="JARTOI010000017">
    <property type="protein sequence ID" value="MDK5171238.1"/>
    <property type="molecule type" value="Genomic_DNA"/>
</dbReference>
<gene>
    <name evidence="1" type="ORF">P9854_01790</name>
    <name evidence="2" type="ORF">P9921_12240</name>
</gene>
<dbReference type="Proteomes" id="UP001174748">
    <property type="component" value="Unassembled WGS sequence"/>
</dbReference>
<reference evidence="1" key="1">
    <citation type="submission" date="2023-01" db="EMBL/GenBank/DDBJ databases">
        <title>Genomic dissection of endemic carbapenem resistance: metallo-beta-lactamase gene dissemination through clonal, plasmid and integron transfer pathways.</title>
        <authorList>
            <person name="Macesic N."/>
        </authorList>
    </citation>
    <scope>NUCLEOTIDE SEQUENCE</scope>
    <source>
        <strain evidence="2">CPO382</strain>
        <strain evidence="1">CPO573</strain>
    </source>
</reference>
<evidence type="ECO:0000313" key="1">
    <source>
        <dbReference type="EMBL" id="MDK4764545.1"/>
    </source>
</evidence>
<name>A0AAW6WZH0_9GAMM</name>
<dbReference type="RefSeq" id="WP_055313555.1">
    <property type="nucleotide sequence ID" value="NZ_JAQSPG010000044.1"/>
</dbReference>
<keyword evidence="4" id="KW-1185">Reference proteome</keyword>
<comment type="caution">
    <text evidence="1">The sequence shown here is derived from an EMBL/GenBank/DDBJ whole genome shotgun (WGS) entry which is preliminary data.</text>
</comment>
<dbReference type="EMBL" id="JARTLO010000001">
    <property type="protein sequence ID" value="MDK4764545.1"/>
    <property type="molecule type" value="Genomic_DNA"/>
</dbReference>